<accession>A0A5C1QBL0</accession>
<dbReference type="InterPro" id="IPR000515">
    <property type="entry name" value="MetI-like"/>
</dbReference>
<evidence type="ECO:0000256" key="8">
    <source>
        <dbReference type="RuleBase" id="RU363032"/>
    </source>
</evidence>
<organism evidence="10 11">
    <name type="scientific">Thiospirochaeta perfilievii</name>
    <dbReference type="NCBI Taxonomy" id="252967"/>
    <lineage>
        <taxon>Bacteria</taxon>
        <taxon>Pseudomonadati</taxon>
        <taxon>Spirochaetota</taxon>
        <taxon>Spirochaetia</taxon>
        <taxon>Spirochaetales</taxon>
        <taxon>Spirochaetaceae</taxon>
        <taxon>Thiospirochaeta</taxon>
    </lineage>
</organism>
<comment type="subcellular location">
    <subcellularLocation>
        <location evidence="1 8">Cell membrane</location>
        <topology evidence="1 8">Multi-pass membrane protein</topology>
    </subcellularLocation>
</comment>
<keyword evidence="5 8" id="KW-0812">Transmembrane</keyword>
<name>A0A5C1QBL0_9SPIO</name>
<sequence length="282" mass="31291">MKSINIRKRDISKFAITILLSLYAIVQLYPFIWLLFSSLKTNSELFGGNVVGFPETFLWENYKDAFFGGKVGLYLFNSTLVTTLTIVITILVSCMAAYAIARLRWKFSKVAMTFFLLGMMIPIHATLLPLFIAFKNAKILNSYLCLILPYVGFGIPIAMYILVGFMQKIPKEMEESAFIDGAGVVTSFYRIIMPMVKPAMATVAIFTFLSAWNELMFAITFISKSSFRTLTVGLQSMVGQYGSKWGPINAGLVIGTVPTIIIYSFMSSEIQHSLAAAGAVKG</sequence>
<proteinExistence type="inferred from homology"/>
<gene>
    <name evidence="10" type="ORF">EW093_04830</name>
</gene>
<keyword evidence="3 8" id="KW-0813">Transport</keyword>
<dbReference type="Proteomes" id="UP000323824">
    <property type="component" value="Chromosome"/>
</dbReference>
<dbReference type="InterPro" id="IPR035906">
    <property type="entry name" value="MetI-like_sf"/>
</dbReference>
<dbReference type="RefSeq" id="WP_149567311.1">
    <property type="nucleotide sequence ID" value="NZ_CP035807.1"/>
</dbReference>
<dbReference type="PROSITE" id="PS50928">
    <property type="entry name" value="ABC_TM1"/>
    <property type="match status" value="1"/>
</dbReference>
<feature type="transmembrane region" description="Helical" evidence="8">
    <location>
        <begin position="199"/>
        <end position="222"/>
    </location>
</feature>
<dbReference type="EMBL" id="CP035807">
    <property type="protein sequence ID" value="QEN04054.1"/>
    <property type="molecule type" value="Genomic_DNA"/>
</dbReference>
<keyword evidence="11" id="KW-1185">Reference proteome</keyword>
<evidence type="ECO:0000259" key="9">
    <source>
        <dbReference type="PROSITE" id="PS50928"/>
    </source>
</evidence>
<dbReference type="PANTHER" id="PTHR43744">
    <property type="entry name" value="ABC TRANSPORTER PERMEASE PROTEIN MG189-RELATED-RELATED"/>
    <property type="match status" value="1"/>
</dbReference>
<dbReference type="GO" id="GO:0005886">
    <property type="term" value="C:plasma membrane"/>
    <property type="evidence" value="ECO:0007669"/>
    <property type="project" value="UniProtKB-SubCell"/>
</dbReference>
<evidence type="ECO:0000256" key="2">
    <source>
        <dbReference type="ARBA" id="ARBA00020515"/>
    </source>
</evidence>
<dbReference type="CDD" id="cd06261">
    <property type="entry name" value="TM_PBP2"/>
    <property type="match status" value="1"/>
</dbReference>
<reference evidence="10 11" key="1">
    <citation type="submission" date="2019-02" db="EMBL/GenBank/DDBJ databases">
        <authorList>
            <person name="Fomenkov A."/>
            <person name="Dubinina G."/>
            <person name="Grabovich M."/>
            <person name="Vincze T."/>
            <person name="Roberts R.J."/>
        </authorList>
    </citation>
    <scope>NUCLEOTIDE SEQUENCE [LARGE SCALE GENOMIC DNA]</scope>
    <source>
        <strain evidence="10 11">P</strain>
    </source>
</reference>
<evidence type="ECO:0000256" key="4">
    <source>
        <dbReference type="ARBA" id="ARBA00022475"/>
    </source>
</evidence>
<keyword evidence="6 8" id="KW-1133">Transmembrane helix</keyword>
<dbReference type="Gene3D" id="1.10.3720.10">
    <property type="entry name" value="MetI-like"/>
    <property type="match status" value="1"/>
</dbReference>
<evidence type="ECO:0000313" key="10">
    <source>
        <dbReference type="EMBL" id="QEN04054.1"/>
    </source>
</evidence>
<keyword evidence="7 8" id="KW-0472">Membrane</keyword>
<keyword evidence="4" id="KW-1003">Cell membrane</keyword>
<feature type="transmembrane region" description="Helical" evidence="8">
    <location>
        <begin position="113"/>
        <end position="134"/>
    </location>
</feature>
<evidence type="ECO:0000256" key="5">
    <source>
        <dbReference type="ARBA" id="ARBA00022692"/>
    </source>
</evidence>
<feature type="transmembrane region" description="Helical" evidence="8">
    <location>
        <begin position="245"/>
        <end position="265"/>
    </location>
</feature>
<evidence type="ECO:0000256" key="6">
    <source>
        <dbReference type="ARBA" id="ARBA00022989"/>
    </source>
</evidence>
<evidence type="ECO:0000256" key="7">
    <source>
        <dbReference type="ARBA" id="ARBA00023136"/>
    </source>
</evidence>
<dbReference type="Pfam" id="PF00528">
    <property type="entry name" value="BPD_transp_1"/>
    <property type="match status" value="1"/>
</dbReference>
<evidence type="ECO:0000256" key="3">
    <source>
        <dbReference type="ARBA" id="ARBA00022448"/>
    </source>
</evidence>
<dbReference type="PANTHER" id="PTHR43744:SF8">
    <property type="entry name" value="SN-GLYCEROL-3-PHOSPHATE TRANSPORT SYSTEM PERMEASE PROTEIN UGPE"/>
    <property type="match status" value="1"/>
</dbReference>
<feature type="domain" description="ABC transmembrane type-1" evidence="9">
    <location>
        <begin position="75"/>
        <end position="266"/>
    </location>
</feature>
<reference evidence="10 11" key="2">
    <citation type="submission" date="2019-09" db="EMBL/GenBank/DDBJ databases">
        <title>Complete Genome Sequence and Methylome Analysis of free living Spirochaetas.</title>
        <authorList>
            <person name="Leshcheva N."/>
            <person name="Mikheeva N."/>
        </authorList>
    </citation>
    <scope>NUCLEOTIDE SEQUENCE [LARGE SCALE GENOMIC DNA]</scope>
    <source>
        <strain evidence="10 11">P</strain>
    </source>
</reference>
<dbReference type="AlphaFoldDB" id="A0A5C1QBL0"/>
<feature type="transmembrane region" description="Helical" evidence="8">
    <location>
        <begin position="12"/>
        <end position="36"/>
    </location>
</feature>
<dbReference type="KEGG" id="sper:EW093_04830"/>
<feature type="transmembrane region" description="Helical" evidence="8">
    <location>
        <begin position="140"/>
        <end position="163"/>
    </location>
</feature>
<dbReference type="OrthoDB" id="9771544at2"/>
<protein>
    <recommendedName>
        <fullName evidence="2">sn-glycerol-3-phosphate transport system permease protein UgpE</fullName>
    </recommendedName>
</protein>
<comment type="similarity">
    <text evidence="8">Belongs to the binding-protein-dependent transport system permease family.</text>
</comment>
<evidence type="ECO:0000313" key="11">
    <source>
        <dbReference type="Proteomes" id="UP000323824"/>
    </source>
</evidence>
<dbReference type="GO" id="GO:0055085">
    <property type="term" value="P:transmembrane transport"/>
    <property type="evidence" value="ECO:0007669"/>
    <property type="project" value="InterPro"/>
</dbReference>
<feature type="transmembrane region" description="Helical" evidence="8">
    <location>
        <begin position="80"/>
        <end position="101"/>
    </location>
</feature>
<evidence type="ECO:0000256" key="1">
    <source>
        <dbReference type="ARBA" id="ARBA00004651"/>
    </source>
</evidence>
<dbReference type="SUPFAM" id="SSF161098">
    <property type="entry name" value="MetI-like"/>
    <property type="match status" value="1"/>
</dbReference>